<evidence type="ECO:0000259" key="2">
    <source>
        <dbReference type="Pfam" id="PF21476"/>
    </source>
</evidence>
<gene>
    <name evidence="4" type="ordered locus">Hqrw_1788</name>
</gene>
<feature type="region of interest" description="Disordered" evidence="1">
    <location>
        <begin position="1"/>
        <end position="46"/>
    </location>
</feature>
<dbReference type="HOGENOM" id="CLU_1850603_0_0_2"/>
<dbReference type="Pfam" id="PF23470">
    <property type="entry name" value="Zn_ribbon_PF0610"/>
    <property type="match status" value="1"/>
</dbReference>
<feature type="compositionally biased region" description="Polar residues" evidence="1">
    <location>
        <begin position="1"/>
        <end position="30"/>
    </location>
</feature>
<dbReference type="PANTHER" id="PTHR40663">
    <property type="match status" value="1"/>
</dbReference>
<feature type="domain" description="PF0610-like rubredoxin-like zinc beta-ribbon C-terminal" evidence="3">
    <location>
        <begin position="99"/>
        <end position="135"/>
    </location>
</feature>
<feature type="domain" description="PF0610-like winged HTH N-terminal" evidence="2">
    <location>
        <begin position="46"/>
        <end position="96"/>
    </location>
</feature>
<protein>
    <submittedName>
        <fullName evidence="4">HTH domain protein</fullName>
    </submittedName>
</protein>
<dbReference type="InterPro" id="IPR036390">
    <property type="entry name" value="WH_DNA-bd_sf"/>
</dbReference>
<dbReference type="InterPro" id="IPR038767">
    <property type="entry name" value="PF0610-like"/>
</dbReference>
<evidence type="ECO:0000313" key="5">
    <source>
        <dbReference type="Proteomes" id="UP000007954"/>
    </source>
</evidence>
<reference evidence="4 5" key="1">
    <citation type="journal article" date="2011" name="PLoS ONE">
        <title>Haloquadratum walsbyi: limited diversity in a global pond.</title>
        <authorList>
            <person name="Dyall-Smith M."/>
            <person name="Pfeiffer F."/>
            <person name="Klee K."/>
            <person name="Palm P."/>
            <person name="Gross K."/>
            <person name="Schuster S.C."/>
            <person name="Rampp M."/>
            <person name="Oesterhelt D."/>
        </authorList>
    </citation>
    <scope>NUCLEOTIDE SEQUENCE [LARGE SCALE GENOMIC DNA]</scope>
    <source>
        <strain evidence="5">DSM 16854 / JCM 12705 / C23</strain>
    </source>
</reference>
<dbReference type="Proteomes" id="UP000007954">
    <property type="component" value="Chromosome"/>
</dbReference>
<name>G0LHZ7_HALWC</name>
<dbReference type="SUPFAM" id="SSF46785">
    <property type="entry name" value="Winged helix' DNA-binding domain"/>
    <property type="match status" value="1"/>
</dbReference>
<dbReference type="PANTHER" id="PTHR40663:SF2">
    <property type="entry name" value="TRANSCRIPTIONAL REGULATOR"/>
    <property type="match status" value="1"/>
</dbReference>
<dbReference type="InterPro" id="IPR057022">
    <property type="entry name" value="PF0610-like_Zn_ribbon_C"/>
</dbReference>
<accession>G0LHZ7</accession>
<evidence type="ECO:0000256" key="1">
    <source>
        <dbReference type="SAM" id="MobiDB-lite"/>
    </source>
</evidence>
<sequence>MGQDNPPSNAESAHYSGSKTTAESQSITDSTIDRNDNTTIRTDAQTTREHIRAEIQTTPQTASELATIVNTARSAVFGHIDHIAQSVNASPDEQFLVAPPTCERCGFDQFDDPLNNPSQCPDCRSERLSEPEFIIKPL</sequence>
<dbReference type="RefSeq" id="WP_014555513.1">
    <property type="nucleotide sequence ID" value="NC_017459.1"/>
</dbReference>
<dbReference type="Pfam" id="PF21476">
    <property type="entry name" value="PF0610-like_N"/>
    <property type="match status" value="1"/>
</dbReference>
<evidence type="ECO:0000259" key="3">
    <source>
        <dbReference type="Pfam" id="PF23470"/>
    </source>
</evidence>
<dbReference type="OrthoDB" id="30924at2157"/>
<dbReference type="EMBL" id="FR746099">
    <property type="protein sequence ID" value="CCC39717.1"/>
    <property type="molecule type" value="Genomic_DNA"/>
</dbReference>
<organism evidence="4 5">
    <name type="scientific">Haloquadratum walsbyi (strain DSM 16854 / JCM 12705 / C23)</name>
    <dbReference type="NCBI Taxonomy" id="768065"/>
    <lineage>
        <taxon>Archaea</taxon>
        <taxon>Methanobacteriati</taxon>
        <taxon>Methanobacteriota</taxon>
        <taxon>Stenosarchaea group</taxon>
        <taxon>Halobacteria</taxon>
        <taxon>Halobacteriales</taxon>
        <taxon>Haloferacaceae</taxon>
        <taxon>Haloquadratum</taxon>
    </lineage>
</organism>
<dbReference type="KEGG" id="hwc:Hqrw_1788"/>
<evidence type="ECO:0000313" key="4">
    <source>
        <dbReference type="EMBL" id="CCC39717.1"/>
    </source>
</evidence>
<dbReference type="GeneID" id="12446482"/>
<proteinExistence type="predicted"/>
<dbReference type="InterPro" id="IPR049159">
    <property type="entry name" value="PF0610-like_wHTH_N"/>
</dbReference>
<dbReference type="AlphaFoldDB" id="G0LHZ7"/>